<dbReference type="GO" id="GO:0008630">
    <property type="term" value="P:intrinsic apoptotic signaling pathway in response to DNA damage"/>
    <property type="evidence" value="ECO:0007669"/>
    <property type="project" value="TreeGrafter"/>
</dbReference>
<keyword evidence="4" id="KW-0963">Cytoplasm</keyword>
<dbReference type="PRINTS" id="PR01866">
    <property type="entry name" value="APOPREGMCL1"/>
</dbReference>
<dbReference type="Gene3D" id="1.10.437.10">
    <property type="entry name" value="Blc2-like"/>
    <property type="match status" value="1"/>
</dbReference>
<evidence type="ECO:0000256" key="5">
    <source>
        <dbReference type="ARBA" id="ARBA00022703"/>
    </source>
</evidence>
<dbReference type="GO" id="GO:0005741">
    <property type="term" value="C:mitochondrial outer membrane"/>
    <property type="evidence" value="ECO:0007669"/>
    <property type="project" value="TreeGrafter"/>
</dbReference>
<dbReference type="PANTHER" id="PTHR11256:SF46">
    <property type="entry name" value="INDUCED MYELOID LEUKEMIA CELL DIFFERENTIATION PROTEIN MCL-1"/>
    <property type="match status" value="1"/>
</dbReference>
<evidence type="ECO:0000256" key="4">
    <source>
        <dbReference type="ARBA" id="ARBA00022490"/>
    </source>
</evidence>
<sequence length="243" mass="26814">MDPGSKVSNNGGFWPYIGISALNTNNDFRKPLLIPASNQNQNQLSGFDLQGSVQSTPDSDCDEIDHYTSSKEALDMNTREIIDSFLKQFTGLSHTKCVKKQVVSTMKRVVDSLVVKHEKAYNGMISRINVDQTDDMSVVTVVATELFSDGTTNWGRIASLLAFGAVLCKHLNDSGRSECVSLVGEKISAYLMSDQRDWLLKNKAWDGFVDFFHVQDTEAAVRNALMAIGSVATFGAALAYWIR</sequence>
<evidence type="ECO:0000313" key="9">
    <source>
        <dbReference type="EMBL" id="KAI7806744.1"/>
    </source>
</evidence>
<dbReference type="GO" id="GO:0001836">
    <property type="term" value="P:release of cytochrome c from mitochondria"/>
    <property type="evidence" value="ECO:0007669"/>
    <property type="project" value="TreeGrafter"/>
</dbReference>
<comment type="caution">
    <text evidence="9">The sequence shown here is derived from an EMBL/GenBank/DDBJ whole genome shotgun (WGS) entry which is preliminary data.</text>
</comment>
<dbReference type="Pfam" id="PF00452">
    <property type="entry name" value="Bcl-2"/>
    <property type="match status" value="1"/>
</dbReference>
<dbReference type="GO" id="GO:0051400">
    <property type="term" value="F:BH domain binding"/>
    <property type="evidence" value="ECO:0007669"/>
    <property type="project" value="TreeGrafter"/>
</dbReference>
<keyword evidence="6" id="KW-0539">Nucleus</keyword>
<gene>
    <name evidence="9" type="ORF">IRJ41_011161</name>
</gene>
<evidence type="ECO:0000256" key="2">
    <source>
        <dbReference type="ARBA" id="ARBA00004496"/>
    </source>
</evidence>
<protein>
    <submittedName>
        <fullName evidence="9">Mcl1b</fullName>
    </submittedName>
</protein>
<feature type="transmembrane region" description="Helical" evidence="7">
    <location>
        <begin position="224"/>
        <end position="242"/>
    </location>
</feature>
<dbReference type="PANTHER" id="PTHR11256">
    <property type="entry name" value="BCL-2 RELATED"/>
    <property type="match status" value="1"/>
</dbReference>
<evidence type="ECO:0000256" key="7">
    <source>
        <dbReference type="SAM" id="Phobius"/>
    </source>
</evidence>
<dbReference type="InterPro" id="IPR046371">
    <property type="entry name" value="Bcl-2_BH1-3"/>
</dbReference>
<dbReference type="InterPro" id="IPR036834">
    <property type="entry name" value="Bcl-2-like_sf"/>
</dbReference>
<accession>A0A9W8C4E1</accession>
<dbReference type="InterPro" id="IPR002475">
    <property type="entry name" value="Bcl2-like"/>
</dbReference>
<dbReference type="PROSITE" id="PS50062">
    <property type="entry name" value="BCL2_FAMILY"/>
    <property type="match status" value="1"/>
</dbReference>
<keyword evidence="7" id="KW-0812">Transmembrane</keyword>
<feature type="domain" description="Bcl-2 Bcl-2 homology region 1-3" evidence="8">
    <location>
        <begin position="106"/>
        <end position="205"/>
    </location>
</feature>
<evidence type="ECO:0000256" key="6">
    <source>
        <dbReference type="ARBA" id="ARBA00023242"/>
    </source>
</evidence>
<organism evidence="9 10">
    <name type="scientific">Triplophysa rosa</name>
    <name type="common">Cave loach</name>
    <dbReference type="NCBI Taxonomy" id="992332"/>
    <lineage>
        <taxon>Eukaryota</taxon>
        <taxon>Metazoa</taxon>
        <taxon>Chordata</taxon>
        <taxon>Craniata</taxon>
        <taxon>Vertebrata</taxon>
        <taxon>Euteleostomi</taxon>
        <taxon>Actinopterygii</taxon>
        <taxon>Neopterygii</taxon>
        <taxon>Teleostei</taxon>
        <taxon>Ostariophysi</taxon>
        <taxon>Cypriniformes</taxon>
        <taxon>Nemacheilidae</taxon>
        <taxon>Triplophysa</taxon>
    </lineage>
</organism>
<proteinExistence type="inferred from homology"/>
<evidence type="ECO:0000259" key="8">
    <source>
        <dbReference type="SMART" id="SM00337"/>
    </source>
</evidence>
<keyword evidence="5" id="KW-0053">Apoptosis</keyword>
<keyword evidence="7" id="KW-0472">Membrane</keyword>
<dbReference type="GO" id="GO:0097192">
    <property type="term" value="P:extrinsic apoptotic signaling pathway in absence of ligand"/>
    <property type="evidence" value="ECO:0007669"/>
    <property type="project" value="TreeGrafter"/>
</dbReference>
<reference evidence="9" key="1">
    <citation type="submission" date="2021-02" db="EMBL/GenBank/DDBJ databases">
        <title>Comparative genomics reveals that relaxation of natural selection precedes convergent phenotypic evolution of cavefish.</title>
        <authorList>
            <person name="Peng Z."/>
        </authorList>
    </citation>
    <scope>NUCLEOTIDE SEQUENCE</scope>
    <source>
        <tissue evidence="9">Muscle</tissue>
    </source>
</reference>
<dbReference type="PRINTS" id="PR01862">
    <property type="entry name" value="BCL2FAMILY"/>
</dbReference>
<comment type="subcellular location">
    <subcellularLocation>
        <location evidence="2">Cytoplasm</location>
    </subcellularLocation>
    <subcellularLocation>
        <location evidence="1">Nucleus</location>
    </subcellularLocation>
</comment>
<dbReference type="Proteomes" id="UP001059041">
    <property type="component" value="Linkage Group LG8"/>
</dbReference>
<evidence type="ECO:0000256" key="3">
    <source>
        <dbReference type="ARBA" id="ARBA00009458"/>
    </source>
</evidence>
<dbReference type="GO" id="GO:0042981">
    <property type="term" value="P:regulation of apoptotic process"/>
    <property type="evidence" value="ECO:0007669"/>
    <property type="project" value="InterPro"/>
</dbReference>
<dbReference type="SMART" id="SM00337">
    <property type="entry name" value="BCL"/>
    <property type="match status" value="1"/>
</dbReference>
<keyword evidence="10" id="KW-1185">Reference proteome</keyword>
<dbReference type="GO" id="GO:0015267">
    <property type="term" value="F:channel activity"/>
    <property type="evidence" value="ECO:0007669"/>
    <property type="project" value="TreeGrafter"/>
</dbReference>
<keyword evidence="7" id="KW-1133">Transmembrane helix</keyword>
<dbReference type="SUPFAM" id="SSF56854">
    <property type="entry name" value="Bcl-2 inhibitors of programmed cell death"/>
    <property type="match status" value="1"/>
</dbReference>
<dbReference type="OrthoDB" id="8932147at2759"/>
<dbReference type="CDD" id="cd06845">
    <property type="entry name" value="Bcl-2_like"/>
    <property type="match status" value="1"/>
</dbReference>
<dbReference type="GO" id="GO:0005634">
    <property type="term" value="C:nucleus"/>
    <property type="evidence" value="ECO:0007669"/>
    <property type="project" value="UniProtKB-SubCell"/>
</dbReference>
<dbReference type="AlphaFoldDB" id="A0A9W8C4E1"/>
<comment type="similarity">
    <text evidence="3">Belongs to the Bcl-2 family.</text>
</comment>
<dbReference type="FunFam" id="1.10.437.10:FF:000017">
    <property type="entry name" value="MCL1, BCL2 family apoptosis regulator"/>
    <property type="match status" value="1"/>
</dbReference>
<dbReference type="InterPro" id="IPR013281">
    <property type="entry name" value="Apop_reg_Mc1"/>
</dbReference>
<evidence type="ECO:0000256" key="1">
    <source>
        <dbReference type="ARBA" id="ARBA00004123"/>
    </source>
</evidence>
<evidence type="ECO:0000313" key="10">
    <source>
        <dbReference type="Proteomes" id="UP001059041"/>
    </source>
</evidence>
<name>A0A9W8C4E1_TRIRA</name>
<dbReference type="GO" id="GO:0008053">
    <property type="term" value="P:mitochondrial fusion"/>
    <property type="evidence" value="ECO:0007669"/>
    <property type="project" value="TreeGrafter"/>
</dbReference>
<dbReference type="InterPro" id="IPR026298">
    <property type="entry name" value="Bcl-2_fam"/>
</dbReference>
<dbReference type="EMBL" id="JAFHDT010000008">
    <property type="protein sequence ID" value="KAI7806744.1"/>
    <property type="molecule type" value="Genomic_DNA"/>
</dbReference>